<reference evidence="3 4" key="1">
    <citation type="submission" date="2024-01" db="EMBL/GenBank/DDBJ databases">
        <title>Complete genome of Cladobotryum mycophilum ATHUM6906.</title>
        <authorList>
            <person name="Christinaki A.C."/>
            <person name="Myridakis A.I."/>
            <person name="Kouvelis V.N."/>
        </authorList>
    </citation>
    <scope>NUCLEOTIDE SEQUENCE [LARGE SCALE GENOMIC DNA]</scope>
    <source>
        <strain evidence="3 4">ATHUM6906</strain>
    </source>
</reference>
<name>A0ABR0SWX0_9HYPO</name>
<evidence type="ECO:0000313" key="3">
    <source>
        <dbReference type="EMBL" id="KAK5996514.1"/>
    </source>
</evidence>
<accession>A0ABR0SWX0</accession>
<comment type="caution">
    <text evidence="3">The sequence shown here is derived from an EMBL/GenBank/DDBJ whole genome shotgun (WGS) entry which is preliminary data.</text>
</comment>
<sequence length="311" mass="36641">MNTSLFRQPLTVRDLLPRATRPDTTPDDRSQTRSFHRFPNLPPELQEMIWRHAIRPFCQGVHFFTVYDIETFPQDMTSVSVAAHRSDPTRTGLALAAPRAVDRSFDWMSGNPSMYLWDRGLWTACQESRYLMYRVYEHSGKWPPRQLYERPRADVINMEWGFLHTKAKGVGLAGNFFKLPISDLDLKPGELRFGCEMKIAMEYKPYWNIFHIPVSVTLMANERTERGFFVRLLYSQVFHPNHVSKIWLIDHTLRRKRPASQGTTTPEKFRGEVFYDMDKRFVQVTREDCEWDDDTPDTTSAFCFVETLKRR</sequence>
<dbReference type="PANTHER" id="PTHR35910">
    <property type="entry name" value="2EXR DOMAIN-CONTAINING PROTEIN"/>
    <property type="match status" value="1"/>
</dbReference>
<feature type="domain" description="2EXR" evidence="2">
    <location>
        <begin position="35"/>
        <end position="156"/>
    </location>
</feature>
<dbReference type="Proteomes" id="UP001338125">
    <property type="component" value="Unassembled WGS sequence"/>
</dbReference>
<evidence type="ECO:0000313" key="4">
    <source>
        <dbReference type="Proteomes" id="UP001338125"/>
    </source>
</evidence>
<gene>
    <name evidence="3" type="ORF">PT974_01849</name>
</gene>
<organism evidence="3 4">
    <name type="scientific">Cladobotryum mycophilum</name>
    <dbReference type="NCBI Taxonomy" id="491253"/>
    <lineage>
        <taxon>Eukaryota</taxon>
        <taxon>Fungi</taxon>
        <taxon>Dikarya</taxon>
        <taxon>Ascomycota</taxon>
        <taxon>Pezizomycotina</taxon>
        <taxon>Sordariomycetes</taxon>
        <taxon>Hypocreomycetidae</taxon>
        <taxon>Hypocreales</taxon>
        <taxon>Hypocreaceae</taxon>
        <taxon>Cladobotryum</taxon>
    </lineage>
</organism>
<proteinExistence type="predicted"/>
<evidence type="ECO:0000256" key="1">
    <source>
        <dbReference type="SAM" id="MobiDB-lite"/>
    </source>
</evidence>
<evidence type="ECO:0000259" key="2">
    <source>
        <dbReference type="Pfam" id="PF20150"/>
    </source>
</evidence>
<keyword evidence="4" id="KW-1185">Reference proteome</keyword>
<protein>
    <recommendedName>
        <fullName evidence="2">2EXR domain-containing protein</fullName>
    </recommendedName>
</protein>
<dbReference type="PANTHER" id="PTHR35910:SF1">
    <property type="entry name" value="2EXR DOMAIN-CONTAINING PROTEIN"/>
    <property type="match status" value="1"/>
</dbReference>
<feature type="compositionally biased region" description="Basic and acidic residues" evidence="1">
    <location>
        <begin position="20"/>
        <end position="31"/>
    </location>
</feature>
<feature type="region of interest" description="Disordered" evidence="1">
    <location>
        <begin position="18"/>
        <end position="37"/>
    </location>
</feature>
<dbReference type="InterPro" id="IPR045518">
    <property type="entry name" value="2EXR"/>
</dbReference>
<dbReference type="EMBL" id="JAVFKD010000002">
    <property type="protein sequence ID" value="KAK5996514.1"/>
    <property type="molecule type" value="Genomic_DNA"/>
</dbReference>
<dbReference type="Pfam" id="PF20150">
    <property type="entry name" value="2EXR"/>
    <property type="match status" value="1"/>
</dbReference>